<dbReference type="EMBL" id="CM029053">
    <property type="protein sequence ID" value="KAG2550816.1"/>
    <property type="molecule type" value="Genomic_DNA"/>
</dbReference>
<name>A0A8T0NMX9_PANVG</name>
<dbReference type="AlphaFoldDB" id="A0A8T0NMX9"/>
<accession>A0A8T0NMX9</accession>
<evidence type="ECO:0000313" key="2">
    <source>
        <dbReference type="Proteomes" id="UP000823388"/>
    </source>
</evidence>
<comment type="caution">
    <text evidence="1">The sequence shown here is derived from an EMBL/GenBank/DDBJ whole genome shotgun (WGS) entry which is preliminary data.</text>
</comment>
<dbReference type="EMBL" id="CM029053">
    <property type="protein sequence ID" value="KAG2550817.1"/>
    <property type="molecule type" value="Genomic_DNA"/>
</dbReference>
<protein>
    <submittedName>
        <fullName evidence="1">Uncharacterized protein</fullName>
    </submittedName>
</protein>
<keyword evidence="2" id="KW-1185">Reference proteome</keyword>
<organism evidence="1 2">
    <name type="scientific">Panicum virgatum</name>
    <name type="common">Blackwell switchgrass</name>
    <dbReference type="NCBI Taxonomy" id="38727"/>
    <lineage>
        <taxon>Eukaryota</taxon>
        <taxon>Viridiplantae</taxon>
        <taxon>Streptophyta</taxon>
        <taxon>Embryophyta</taxon>
        <taxon>Tracheophyta</taxon>
        <taxon>Spermatophyta</taxon>
        <taxon>Magnoliopsida</taxon>
        <taxon>Liliopsida</taxon>
        <taxon>Poales</taxon>
        <taxon>Poaceae</taxon>
        <taxon>PACMAD clade</taxon>
        <taxon>Panicoideae</taxon>
        <taxon>Panicodae</taxon>
        <taxon>Paniceae</taxon>
        <taxon>Panicinae</taxon>
        <taxon>Panicum</taxon>
        <taxon>Panicum sect. Hiantes</taxon>
    </lineage>
</organism>
<dbReference type="Proteomes" id="UP000823388">
    <property type="component" value="Chromosome 9K"/>
</dbReference>
<reference evidence="1" key="1">
    <citation type="submission" date="2020-05" db="EMBL/GenBank/DDBJ databases">
        <title>WGS assembly of Panicum virgatum.</title>
        <authorList>
            <person name="Lovell J.T."/>
            <person name="Jenkins J."/>
            <person name="Shu S."/>
            <person name="Juenger T.E."/>
            <person name="Schmutz J."/>
        </authorList>
    </citation>
    <scope>NUCLEOTIDE SEQUENCE</scope>
    <source>
        <strain evidence="1">AP13</strain>
    </source>
</reference>
<dbReference type="EMBL" id="CM029053">
    <property type="protein sequence ID" value="KAG2550818.1"/>
    <property type="molecule type" value="Genomic_DNA"/>
</dbReference>
<dbReference type="EMBL" id="CM029053">
    <property type="protein sequence ID" value="KAG2550820.1"/>
    <property type="molecule type" value="Genomic_DNA"/>
</dbReference>
<gene>
    <name evidence="1" type="ORF">PVAP13_9KG218557</name>
</gene>
<sequence>MPRCRSIPGGSTPARPPICVPGSPLRAANGRGFWRWSNDLNVQLAQVSKLLSVNDEFQIDDFRLYVNILIQFLLVC</sequence>
<proteinExistence type="predicted"/>
<evidence type="ECO:0000313" key="1">
    <source>
        <dbReference type="EMBL" id="KAG2550817.1"/>
    </source>
</evidence>